<proteinExistence type="inferred from homology"/>
<comment type="subcellular location">
    <subcellularLocation>
        <location evidence="10">Mitochondrion inner membrane</location>
        <topology evidence="10">Multi-pass membrane protein</topology>
    </subcellularLocation>
    <subcellularLocation>
        <location evidence="1">Mitochondrion membrane</location>
        <topology evidence="1">Multi-pass membrane protein</topology>
    </subcellularLocation>
</comment>
<accession>A0A8E2AM14</accession>
<keyword evidence="7 10" id="KW-0496">Mitochondrion</keyword>
<evidence type="ECO:0000256" key="11">
    <source>
        <dbReference type="PROSITE-ProRule" id="PRU00282"/>
    </source>
</evidence>
<dbReference type="PRINTS" id="PR00926">
    <property type="entry name" value="MITOCARRIER"/>
</dbReference>
<comment type="function">
    <text evidence="10">Mitochondrial glycine transporter that imports glycine into the mitochondrial matrix. Plays an important role in providing glycine for the first enzymatic step in heme biosynthesis, the condensation of glycine with succinyl-CoA to produce 5-aminolevulinate (ALA) in the miochondrial matrix.</text>
</comment>
<evidence type="ECO:0000313" key="13">
    <source>
        <dbReference type="Proteomes" id="UP000250043"/>
    </source>
</evidence>
<keyword evidence="8 10" id="KW-0472">Membrane</keyword>
<dbReference type="GO" id="GO:0015187">
    <property type="term" value="F:glycine transmembrane transporter activity"/>
    <property type="evidence" value="ECO:0007669"/>
    <property type="project" value="UniProtKB-UniRule"/>
</dbReference>
<dbReference type="PANTHER" id="PTHR46181:SF3">
    <property type="entry name" value="MITOCHONDRIAL GLYCINE TRANSPORTER"/>
    <property type="match status" value="1"/>
</dbReference>
<evidence type="ECO:0000256" key="1">
    <source>
        <dbReference type="ARBA" id="ARBA00004225"/>
    </source>
</evidence>
<dbReference type="InterPro" id="IPR030847">
    <property type="entry name" value="Hem25/SLC25A38"/>
</dbReference>
<dbReference type="Gene3D" id="1.50.40.10">
    <property type="entry name" value="Mitochondrial carrier domain"/>
    <property type="match status" value="1"/>
</dbReference>
<dbReference type="HAMAP" id="MF_03064">
    <property type="entry name" value="SLC25A38"/>
    <property type="match status" value="1"/>
</dbReference>
<evidence type="ECO:0000313" key="12">
    <source>
        <dbReference type="EMBL" id="OCH87138.1"/>
    </source>
</evidence>
<comment type="catalytic activity">
    <reaction evidence="9 10">
        <text>glycine(in) = glycine(out)</text>
        <dbReference type="Rhea" id="RHEA:70715"/>
        <dbReference type="ChEBI" id="CHEBI:57305"/>
    </reaction>
</comment>
<dbReference type="InterPro" id="IPR023395">
    <property type="entry name" value="MCP_dom_sf"/>
</dbReference>
<keyword evidence="6 10" id="KW-1133">Transmembrane helix</keyword>
<dbReference type="SUPFAM" id="SSF103506">
    <property type="entry name" value="Mitochondrial carrier"/>
    <property type="match status" value="1"/>
</dbReference>
<evidence type="ECO:0000256" key="10">
    <source>
        <dbReference type="HAMAP-Rule" id="MF_03064"/>
    </source>
</evidence>
<evidence type="ECO:0000256" key="4">
    <source>
        <dbReference type="ARBA" id="ARBA00022737"/>
    </source>
</evidence>
<feature type="repeat" description="Solcar" evidence="11">
    <location>
        <begin position="2"/>
        <end position="88"/>
    </location>
</feature>
<evidence type="ECO:0000256" key="6">
    <source>
        <dbReference type="ARBA" id="ARBA00022989"/>
    </source>
</evidence>
<dbReference type="Pfam" id="PF00153">
    <property type="entry name" value="Mito_carr"/>
    <property type="match status" value="3"/>
</dbReference>
<protein>
    <recommendedName>
        <fullName evidence="10">Mitochondrial glycine transporter</fullName>
    </recommendedName>
    <alternativeName>
        <fullName evidence="10">Solute carrier family 25 member 38 homolog</fullName>
    </alternativeName>
</protein>
<evidence type="ECO:0000256" key="9">
    <source>
        <dbReference type="ARBA" id="ARBA00034060"/>
    </source>
</evidence>
<keyword evidence="5 10" id="KW-0999">Mitochondrion inner membrane</keyword>
<dbReference type="PROSITE" id="PS50920">
    <property type="entry name" value="SOLCAR"/>
    <property type="match status" value="3"/>
</dbReference>
<dbReference type="GO" id="GO:0005743">
    <property type="term" value="C:mitochondrial inner membrane"/>
    <property type="evidence" value="ECO:0007669"/>
    <property type="project" value="UniProtKB-SubCell"/>
</dbReference>
<feature type="repeat" description="Solcar" evidence="11">
    <location>
        <begin position="117"/>
        <end position="200"/>
    </location>
</feature>
<dbReference type="InterPro" id="IPR002067">
    <property type="entry name" value="MCP"/>
</dbReference>
<comment type="similarity">
    <text evidence="10">Belongs to the mitochondrial carrier (TC 2.A.29) family. SLC25A38 subfamily.</text>
</comment>
<evidence type="ECO:0000256" key="7">
    <source>
        <dbReference type="ARBA" id="ARBA00023128"/>
    </source>
</evidence>
<dbReference type="EMBL" id="KV722497">
    <property type="protein sequence ID" value="OCH87138.1"/>
    <property type="molecule type" value="Genomic_DNA"/>
</dbReference>
<reference evidence="12 13" key="1">
    <citation type="submission" date="2016-07" db="EMBL/GenBank/DDBJ databases">
        <title>Draft genome of the white-rot fungus Obba rivulosa 3A-2.</title>
        <authorList>
            <consortium name="DOE Joint Genome Institute"/>
            <person name="Miettinen O."/>
            <person name="Riley R."/>
            <person name="Acob R."/>
            <person name="Barry K."/>
            <person name="Cullen D."/>
            <person name="De Vries R."/>
            <person name="Hainaut M."/>
            <person name="Hatakka A."/>
            <person name="Henrissat B."/>
            <person name="Hilden K."/>
            <person name="Kuo R."/>
            <person name="Labutti K."/>
            <person name="Lipzen A."/>
            <person name="Makela M.R."/>
            <person name="Sandor L."/>
            <person name="Spatafora J.W."/>
            <person name="Grigoriev I.V."/>
            <person name="Hibbett D.S."/>
        </authorList>
    </citation>
    <scope>NUCLEOTIDE SEQUENCE [LARGE SCALE GENOMIC DNA]</scope>
    <source>
        <strain evidence="12 13">3A-2</strain>
    </source>
</reference>
<dbReference type="OrthoDB" id="1924968at2759"/>
<dbReference type="GO" id="GO:1904983">
    <property type="term" value="P:glycine import into mitochondrion"/>
    <property type="evidence" value="ECO:0007669"/>
    <property type="project" value="UniProtKB-UniRule"/>
</dbReference>
<evidence type="ECO:0000256" key="5">
    <source>
        <dbReference type="ARBA" id="ARBA00022792"/>
    </source>
</evidence>
<evidence type="ECO:0000256" key="3">
    <source>
        <dbReference type="ARBA" id="ARBA00022692"/>
    </source>
</evidence>
<organism evidence="12 13">
    <name type="scientific">Obba rivulosa</name>
    <dbReference type="NCBI Taxonomy" id="1052685"/>
    <lineage>
        <taxon>Eukaryota</taxon>
        <taxon>Fungi</taxon>
        <taxon>Dikarya</taxon>
        <taxon>Basidiomycota</taxon>
        <taxon>Agaricomycotina</taxon>
        <taxon>Agaricomycetes</taxon>
        <taxon>Polyporales</taxon>
        <taxon>Gelatoporiaceae</taxon>
        <taxon>Obba</taxon>
    </lineage>
</organism>
<dbReference type="InterPro" id="IPR018108">
    <property type="entry name" value="MCP_transmembrane"/>
</dbReference>
<dbReference type="Proteomes" id="UP000250043">
    <property type="component" value="Unassembled WGS sequence"/>
</dbReference>
<keyword evidence="3 10" id="KW-0812">Transmembrane</keyword>
<evidence type="ECO:0000256" key="2">
    <source>
        <dbReference type="ARBA" id="ARBA00022448"/>
    </source>
</evidence>
<keyword evidence="13" id="KW-1185">Reference proteome</keyword>
<keyword evidence="4 10" id="KW-0677">Repeat</keyword>
<name>A0A8E2AM14_9APHY</name>
<dbReference type="PANTHER" id="PTHR46181">
    <property type="entry name" value="MITOCHONDRIAL GLYCINE TRANSPORTER"/>
    <property type="match status" value="1"/>
</dbReference>
<dbReference type="AlphaFoldDB" id="A0A8E2AM14"/>
<gene>
    <name evidence="12" type="ORF">OBBRIDRAFT_796506</name>
</gene>
<feature type="repeat" description="Solcar" evidence="11">
    <location>
        <begin position="212"/>
        <end position="297"/>
    </location>
</feature>
<evidence type="ECO:0000256" key="8">
    <source>
        <dbReference type="ARBA" id="ARBA00023136"/>
    </source>
</evidence>
<sequence>MSNASQHLVSGALSGFVSTVCLQPLDLLKTRIQQGEDKRRQHVILKTAYGVVHKNGFRALWRGTTATLLRNIPGVALYFTGLNHVRSILANSPYFAAVRAPSSGLPQTHRGSVLPRLTNQGNLLAGVTTRVVVGAALNPFAVLKARYESNLYSYSNIFDAIRSLSRAGRSELFRGVLASSLRDAPYAGLFVVVYERMKVEMNSLFIPMSPTHHMIIHAHSAIWASTIATLATQPFDVVKTKMQVRQEDKYHSLVKTIASIWHQRGARGFFDGAALRIMRKPLSSAIGWAVYEGVLMAMHTQPHPSSA</sequence>
<keyword evidence="2 10" id="KW-0813">Transport</keyword>